<name>A0A7W6EU68_9SPHN</name>
<feature type="transmembrane region" description="Helical" evidence="1">
    <location>
        <begin position="304"/>
        <end position="324"/>
    </location>
</feature>
<comment type="caution">
    <text evidence="3">The sequence shown here is derived from an EMBL/GenBank/DDBJ whole genome shotgun (WGS) entry which is preliminary data.</text>
</comment>
<dbReference type="InterPro" id="IPR002656">
    <property type="entry name" value="Acyl_transf_3_dom"/>
</dbReference>
<dbReference type="InterPro" id="IPR050623">
    <property type="entry name" value="Glucan_succinyl_AcylTrfase"/>
</dbReference>
<dbReference type="Proteomes" id="UP000562395">
    <property type="component" value="Unassembled WGS sequence"/>
</dbReference>
<accession>A0A7W6EU68</accession>
<keyword evidence="1" id="KW-1133">Transmembrane helix</keyword>
<keyword evidence="1" id="KW-0812">Transmembrane</keyword>
<dbReference type="EC" id="2.1.-.-" evidence="3"/>
<feature type="transmembrane region" description="Helical" evidence="1">
    <location>
        <begin position="270"/>
        <end position="292"/>
    </location>
</feature>
<keyword evidence="3" id="KW-0808">Transferase</keyword>
<feature type="transmembrane region" description="Helical" evidence="1">
    <location>
        <begin position="233"/>
        <end position="250"/>
    </location>
</feature>
<gene>
    <name evidence="3" type="ORF">GGQ88_000097</name>
</gene>
<feature type="transmembrane region" description="Helical" evidence="1">
    <location>
        <begin position="46"/>
        <end position="70"/>
    </location>
</feature>
<feature type="transmembrane region" description="Helical" evidence="1">
    <location>
        <begin position="336"/>
        <end position="356"/>
    </location>
</feature>
<dbReference type="Pfam" id="PF01757">
    <property type="entry name" value="Acyl_transf_3"/>
    <property type="match status" value="1"/>
</dbReference>
<feature type="transmembrane region" description="Helical" evidence="1">
    <location>
        <begin position="130"/>
        <end position="149"/>
    </location>
</feature>
<feature type="transmembrane region" description="Helical" evidence="1">
    <location>
        <begin position="161"/>
        <end position="182"/>
    </location>
</feature>
<keyword evidence="4" id="KW-1185">Reference proteome</keyword>
<dbReference type="AlphaFoldDB" id="A0A7W6EU68"/>
<feature type="transmembrane region" description="Helical" evidence="1">
    <location>
        <begin position="91"/>
        <end position="110"/>
    </location>
</feature>
<dbReference type="PANTHER" id="PTHR36927">
    <property type="entry name" value="BLR4337 PROTEIN"/>
    <property type="match status" value="1"/>
</dbReference>
<evidence type="ECO:0000313" key="4">
    <source>
        <dbReference type="Proteomes" id="UP000562395"/>
    </source>
</evidence>
<proteinExistence type="predicted"/>
<sequence length="386" mass="41927">MTQPVKRLHHLDAARALLLLLGLPFHVATKAIFESEPAATAFQTSLGIGAYASITHAFRMFAFFMLAGYFAAMMRERKGAGAWIAERMRRLGLPLLASLATLGLIQFQLQDSLLHKPSPHFLGLPVALDHLWFLFVLLGFCLTYIAIPLSRITPSPRLVKALQLQGLGGIALLFALAVWGLVRVATELLLPPIPDAPSETLLWQQFVFHSAGFTLGVLAWHGRLGEQLFALRNRSVLPAAALLLAIYIPLDPLIRPALGLEIYPSLGGMLVMRAIELPLAYLLSLALFRLLAALIRGPSRTITFFVDGALAIYLFHLVWAMLILPHARALPVAAELQWLLATAAVLVLSVASFLAVRSTSLTAMLFCGAPARPMALPASAAVQPVH</sequence>
<feature type="transmembrane region" description="Helical" evidence="1">
    <location>
        <begin position="202"/>
        <end position="221"/>
    </location>
</feature>
<dbReference type="PANTHER" id="PTHR36927:SF1">
    <property type="entry name" value="MDO-LIKE PROTEIN"/>
    <property type="match status" value="1"/>
</dbReference>
<feature type="domain" description="Acyltransferase 3" evidence="2">
    <location>
        <begin position="10"/>
        <end position="351"/>
    </location>
</feature>
<evidence type="ECO:0000256" key="1">
    <source>
        <dbReference type="SAM" id="Phobius"/>
    </source>
</evidence>
<reference evidence="3 4" key="1">
    <citation type="submission" date="2020-08" db="EMBL/GenBank/DDBJ databases">
        <title>Genomic Encyclopedia of Type Strains, Phase IV (KMG-IV): sequencing the most valuable type-strain genomes for metagenomic binning, comparative biology and taxonomic classification.</title>
        <authorList>
            <person name="Goeker M."/>
        </authorList>
    </citation>
    <scope>NUCLEOTIDE SEQUENCE [LARGE SCALE GENOMIC DNA]</scope>
    <source>
        <strain evidence="3 4">DSM 14552</strain>
    </source>
</reference>
<protein>
    <submittedName>
        <fullName evidence="3">Glucan biosynthesis protein C</fullName>
        <ecNumber evidence="3">2.1.-.-</ecNumber>
    </submittedName>
</protein>
<dbReference type="RefSeq" id="WP_183611067.1">
    <property type="nucleotide sequence ID" value="NZ_JACICY010000001.1"/>
</dbReference>
<evidence type="ECO:0000313" key="3">
    <source>
        <dbReference type="EMBL" id="MBB3858857.1"/>
    </source>
</evidence>
<dbReference type="EMBL" id="JACICY010000001">
    <property type="protein sequence ID" value="MBB3858857.1"/>
    <property type="molecule type" value="Genomic_DNA"/>
</dbReference>
<keyword evidence="1" id="KW-0472">Membrane</keyword>
<organism evidence="3 4">
    <name type="scientific">Novosphingobium hassiacum</name>
    <dbReference type="NCBI Taxonomy" id="173676"/>
    <lineage>
        <taxon>Bacteria</taxon>
        <taxon>Pseudomonadati</taxon>
        <taxon>Pseudomonadota</taxon>
        <taxon>Alphaproteobacteria</taxon>
        <taxon>Sphingomonadales</taxon>
        <taxon>Sphingomonadaceae</taxon>
        <taxon>Novosphingobium</taxon>
    </lineage>
</organism>
<evidence type="ECO:0000259" key="2">
    <source>
        <dbReference type="Pfam" id="PF01757"/>
    </source>
</evidence>
<dbReference type="GO" id="GO:0016747">
    <property type="term" value="F:acyltransferase activity, transferring groups other than amino-acyl groups"/>
    <property type="evidence" value="ECO:0007669"/>
    <property type="project" value="InterPro"/>
</dbReference>